<keyword evidence="4" id="KW-1185">Reference proteome</keyword>
<gene>
    <name evidence="3" type="ORF">BRM3_13860</name>
</gene>
<sequence length="165" mass="18004">MSPARTLLGADGLRPVSPRLIPARYLGGLIPDLIALALAVACVVLAVRLDWWWLGLVALVPLLVVAPGLILTPRRVRALGYLDRDEDLVVASGIMFRSVTGTPYGRVQSVEIHEGPIERRFGIARISYSTASTDVDGSIPGLPREEAERLRELLTTRGIERMQSL</sequence>
<dbReference type="EMBL" id="CP107020">
    <property type="protein sequence ID" value="UYG16664.1"/>
    <property type="molecule type" value="Genomic_DNA"/>
</dbReference>
<reference evidence="3" key="1">
    <citation type="submission" date="2022-10" db="EMBL/GenBank/DDBJ databases">
        <title>Whole-Genome Sequencing of Brachybacterium huguangmaarense BRM-3, Isolated from Betula schmidtii.</title>
        <authorList>
            <person name="Haam D."/>
        </authorList>
    </citation>
    <scope>NUCLEOTIDE SEQUENCE</scope>
    <source>
        <strain evidence="3">BRM-3</strain>
    </source>
</reference>
<feature type="transmembrane region" description="Helical" evidence="1">
    <location>
        <begin position="52"/>
        <end position="71"/>
    </location>
</feature>
<keyword evidence="1" id="KW-1133">Transmembrane helix</keyword>
<accession>A0ABY6G0D8</accession>
<dbReference type="InterPro" id="IPR005182">
    <property type="entry name" value="YdbS-like_PH"/>
</dbReference>
<evidence type="ECO:0000259" key="2">
    <source>
        <dbReference type="Pfam" id="PF03703"/>
    </source>
</evidence>
<evidence type="ECO:0000256" key="1">
    <source>
        <dbReference type="SAM" id="Phobius"/>
    </source>
</evidence>
<feature type="domain" description="YdbS-like PH" evidence="2">
    <location>
        <begin position="77"/>
        <end position="154"/>
    </location>
</feature>
<dbReference type="PANTHER" id="PTHR34473">
    <property type="entry name" value="UPF0699 TRANSMEMBRANE PROTEIN YDBS"/>
    <property type="match status" value="1"/>
</dbReference>
<dbReference type="PANTHER" id="PTHR34473:SF3">
    <property type="entry name" value="TRANSMEMBRANE PROTEIN-RELATED"/>
    <property type="match status" value="1"/>
</dbReference>
<proteinExistence type="predicted"/>
<keyword evidence="1" id="KW-0472">Membrane</keyword>
<protein>
    <submittedName>
        <fullName evidence="3">PH domain-containing protein</fullName>
    </submittedName>
</protein>
<dbReference type="Pfam" id="PF03703">
    <property type="entry name" value="bPH_2"/>
    <property type="match status" value="1"/>
</dbReference>
<organism evidence="3 4">
    <name type="scientific">Brachybacterium huguangmaarense</name>
    <dbReference type="NCBI Taxonomy" id="1652028"/>
    <lineage>
        <taxon>Bacteria</taxon>
        <taxon>Bacillati</taxon>
        <taxon>Actinomycetota</taxon>
        <taxon>Actinomycetes</taxon>
        <taxon>Micrococcales</taxon>
        <taxon>Dermabacteraceae</taxon>
        <taxon>Brachybacterium</taxon>
    </lineage>
</organism>
<keyword evidence="1" id="KW-0812">Transmembrane</keyword>
<name>A0ABY6G0D8_9MICO</name>
<dbReference type="RefSeq" id="WP_263593877.1">
    <property type="nucleotide sequence ID" value="NZ_CP107020.1"/>
</dbReference>
<evidence type="ECO:0000313" key="4">
    <source>
        <dbReference type="Proteomes" id="UP001164305"/>
    </source>
</evidence>
<dbReference type="Proteomes" id="UP001164305">
    <property type="component" value="Chromosome"/>
</dbReference>
<evidence type="ECO:0000313" key="3">
    <source>
        <dbReference type="EMBL" id="UYG16664.1"/>
    </source>
</evidence>
<feature type="transmembrane region" description="Helical" evidence="1">
    <location>
        <begin position="25"/>
        <end position="46"/>
    </location>
</feature>